<evidence type="ECO:0000256" key="2">
    <source>
        <dbReference type="ARBA" id="ARBA00022490"/>
    </source>
</evidence>
<dbReference type="WBParaSite" id="TREG1_17970.2">
    <property type="protein sequence ID" value="TREG1_17970.2"/>
    <property type="gene ID" value="TREG1_17970"/>
</dbReference>
<keyword evidence="2" id="KW-0963">Cytoplasm</keyword>
<keyword evidence="5" id="KW-1185">Reference proteome</keyword>
<sequence>MSRIYNPKFCLPAGEVIATLENKSFRIVNLKLLRLTSDEVKSLSENHTDFSSIPRLLSELSGRIVIALELMGANACELLNEFIYGSKGDDVLSNPDLFMLTTNASDSLKQANKIFGYPGGMNYLGAPLLKNTTLSIIRPHAVSDGLTGKIWNAIKEKGFCVTAARLYRLSKADAAEFLEVYKGVVQEYPEMLDQLSSGPCIALEIGFPDPNVNVHQTFREFTGPIDPEIAKFLRPDTLRAVFGVDKVRNAVHCTDLPGDTELEVNYFFNNLDK</sequence>
<dbReference type="GO" id="GO:0005879">
    <property type="term" value="C:axonemal microtubule"/>
    <property type="evidence" value="ECO:0007669"/>
    <property type="project" value="TreeGrafter"/>
</dbReference>
<dbReference type="SMART" id="SM00562">
    <property type="entry name" value="NDK"/>
    <property type="match status" value="1"/>
</dbReference>
<protein>
    <recommendedName>
        <fullName evidence="4">Nucleoside diphosphate kinase-like domain-containing protein</fullName>
    </recommendedName>
</protein>
<dbReference type="Proteomes" id="UP000050795">
    <property type="component" value="Unassembled WGS sequence"/>
</dbReference>
<evidence type="ECO:0000259" key="4">
    <source>
        <dbReference type="SMART" id="SM00562"/>
    </source>
</evidence>
<dbReference type="SUPFAM" id="SSF54919">
    <property type="entry name" value="Nucleoside diphosphate kinase, NDK"/>
    <property type="match status" value="2"/>
</dbReference>
<organism evidence="5 7">
    <name type="scientific">Trichobilharzia regenti</name>
    <name type="common">Nasal bird schistosome</name>
    <dbReference type="NCBI Taxonomy" id="157069"/>
    <lineage>
        <taxon>Eukaryota</taxon>
        <taxon>Metazoa</taxon>
        <taxon>Spiralia</taxon>
        <taxon>Lophotrochozoa</taxon>
        <taxon>Platyhelminthes</taxon>
        <taxon>Trematoda</taxon>
        <taxon>Digenea</taxon>
        <taxon>Strigeidida</taxon>
        <taxon>Schistosomatoidea</taxon>
        <taxon>Schistosomatidae</taxon>
        <taxon>Trichobilharzia</taxon>
    </lineage>
</organism>
<proteinExistence type="inferred from homology"/>
<evidence type="ECO:0000313" key="5">
    <source>
        <dbReference type="Proteomes" id="UP000050795"/>
    </source>
</evidence>
<dbReference type="WBParaSite" id="TREG1_17970.1">
    <property type="protein sequence ID" value="TREG1_17970.1"/>
    <property type="gene ID" value="TREG1_17970"/>
</dbReference>
<evidence type="ECO:0000256" key="3">
    <source>
        <dbReference type="PROSITE-ProRule" id="PRU00706"/>
    </source>
</evidence>
<dbReference type="FunFam" id="3.30.70.141:FF:000004">
    <property type="entry name" value="Nucleoside diphosphate kinase 7"/>
    <property type="match status" value="1"/>
</dbReference>
<evidence type="ECO:0000313" key="6">
    <source>
        <dbReference type="WBParaSite" id="TREG1_17970.1"/>
    </source>
</evidence>
<dbReference type="Pfam" id="PF00334">
    <property type="entry name" value="NDK"/>
    <property type="match status" value="1"/>
</dbReference>
<evidence type="ECO:0000313" key="7">
    <source>
        <dbReference type="WBParaSite" id="TREG1_17970.2"/>
    </source>
</evidence>
<comment type="subcellular location">
    <subcellularLocation>
        <location evidence="1">Cytoplasm</location>
    </subcellularLocation>
</comment>
<dbReference type="PROSITE" id="PS51374">
    <property type="entry name" value="NDPK_LIKE"/>
    <property type="match status" value="1"/>
</dbReference>
<dbReference type="AlphaFoldDB" id="A0AA85JGC8"/>
<reference evidence="5" key="1">
    <citation type="submission" date="2022-06" db="EMBL/GenBank/DDBJ databases">
        <authorList>
            <person name="Berger JAMES D."/>
            <person name="Berger JAMES D."/>
        </authorList>
    </citation>
    <scope>NUCLEOTIDE SEQUENCE [LARGE SCALE GENOMIC DNA]</scope>
</reference>
<evidence type="ECO:0000256" key="1">
    <source>
        <dbReference type="ARBA" id="ARBA00004496"/>
    </source>
</evidence>
<comment type="similarity">
    <text evidence="3">Belongs to the NDK family.</text>
</comment>
<name>A0AA85JGC8_TRIRE</name>
<reference evidence="6 7" key="2">
    <citation type="submission" date="2023-11" db="UniProtKB">
        <authorList>
            <consortium name="WormBaseParasite"/>
        </authorList>
    </citation>
    <scope>IDENTIFICATION</scope>
</reference>
<dbReference type="PANTHER" id="PTHR43109">
    <property type="entry name" value="NUCLEOSIDE DIPHOSPHATE KINASE 7"/>
    <property type="match status" value="1"/>
</dbReference>
<accession>A0AA85JGC8</accession>
<dbReference type="InterPro" id="IPR037993">
    <property type="entry name" value="NDPk7B"/>
</dbReference>
<dbReference type="CDD" id="cd04412">
    <property type="entry name" value="NDPk7B"/>
    <property type="match status" value="1"/>
</dbReference>
<feature type="domain" description="Nucleoside diphosphate kinase-like" evidence="4">
    <location>
        <begin position="130"/>
        <end position="272"/>
    </location>
</feature>
<dbReference type="InterPro" id="IPR036850">
    <property type="entry name" value="NDK-like_dom_sf"/>
</dbReference>
<dbReference type="Gene3D" id="3.30.70.141">
    <property type="entry name" value="Nucleoside diphosphate kinase-like domain"/>
    <property type="match status" value="2"/>
</dbReference>
<dbReference type="InterPro" id="IPR034907">
    <property type="entry name" value="NDK-like_dom"/>
</dbReference>
<dbReference type="PANTHER" id="PTHR43109:SF2">
    <property type="entry name" value="NUCLEOSIDE DIPHOSPHATE KINASE 7"/>
    <property type="match status" value="1"/>
</dbReference>
<comment type="caution">
    <text evidence="3">Lacks conserved residue(s) required for the propagation of feature annotation.</text>
</comment>